<feature type="region of interest" description="Disordered" evidence="8">
    <location>
        <begin position="1"/>
        <end position="74"/>
    </location>
</feature>
<comment type="subcellular location">
    <subcellularLocation>
        <location evidence="1">Nucleus</location>
    </subcellularLocation>
</comment>
<dbReference type="Gene3D" id="3.40.50.300">
    <property type="entry name" value="P-loop containing nucleotide triphosphate hydrolases"/>
    <property type="match status" value="1"/>
</dbReference>
<dbReference type="Proteomes" id="UP000807025">
    <property type="component" value="Unassembled WGS sequence"/>
</dbReference>
<keyword evidence="4" id="KW-0227">DNA damage</keyword>
<dbReference type="SUPFAM" id="SSF52540">
    <property type="entry name" value="P-loop containing nucleoside triphosphate hydrolases"/>
    <property type="match status" value="1"/>
</dbReference>
<keyword evidence="11" id="KW-1185">Reference proteome</keyword>
<keyword evidence="6" id="KW-0539">Nucleus</keyword>
<evidence type="ECO:0000256" key="5">
    <source>
        <dbReference type="ARBA" id="ARBA00022840"/>
    </source>
</evidence>
<dbReference type="InterPro" id="IPR004582">
    <property type="entry name" value="Checkpoint_prot_Rad17_Rad24"/>
</dbReference>
<accession>A0A9P6D6V7</accession>
<comment type="similarity">
    <text evidence="2">Belongs to the rad17/RAD24 family.</text>
</comment>
<dbReference type="InterPro" id="IPR057927">
    <property type="entry name" value="RAD24-like_helical"/>
</dbReference>
<evidence type="ECO:0000256" key="4">
    <source>
        <dbReference type="ARBA" id="ARBA00022763"/>
    </source>
</evidence>
<dbReference type="Pfam" id="PF03215">
    <property type="entry name" value="Rad17"/>
    <property type="match status" value="1"/>
</dbReference>
<dbReference type="EMBL" id="MU154586">
    <property type="protein sequence ID" value="KAF9493417.1"/>
    <property type="molecule type" value="Genomic_DNA"/>
</dbReference>
<dbReference type="GO" id="GO:0000077">
    <property type="term" value="P:DNA damage checkpoint signaling"/>
    <property type="evidence" value="ECO:0007669"/>
    <property type="project" value="TreeGrafter"/>
</dbReference>
<proteinExistence type="inferred from homology"/>
<evidence type="ECO:0000256" key="6">
    <source>
        <dbReference type="ARBA" id="ARBA00023242"/>
    </source>
</evidence>
<dbReference type="GO" id="GO:0033314">
    <property type="term" value="P:mitotic DNA replication checkpoint signaling"/>
    <property type="evidence" value="ECO:0007669"/>
    <property type="project" value="TreeGrafter"/>
</dbReference>
<dbReference type="InterPro" id="IPR027417">
    <property type="entry name" value="P-loop_NTPase"/>
</dbReference>
<evidence type="ECO:0000313" key="10">
    <source>
        <dbReference type="EMBL" id="KAF9493417.1"/>
    </source>
</evidence>
<keyword evidence="3" id="KW-0547">Nucleotide-binding</keyword>
<dbReference type="Pfam" id="PF25812">
    <property type="entry name" value="RAD24_helical"/>
    <property type="match status" value="1"/>
</dbReference>
<feature type="domain" description="Checkpoint protein RAD24-like helical bundle" evidence="9">
    <location>
        <begin position="378"/>
        <end position="487"/>
    </location>
</feature>
<sequence length="649" mass="71885">MSAKLGQPKKLPKKRNVLQFDSQPAPPTRRVNPLTAFSSQPTTALSSQPKSTMPPPSQTQFKNPKGKGKAVSLVSKRDVPTDSLWVDIYEPGSEAELAVHPKKVEEVRRWFCEAFEGGPSGKLRKYRKILALSGPAGAAKTATLRVLSREMGFSITEWRSSFEDQYRPDGGGDDDYETLFTKFQNFMSRATTCTSSLFPSTGGAERQVILLEDLPNILHQDTQAKFHALLESLVDLPRSTPIVMILSDAGVRGETGDDEGGNWHRNISSAVDVRSAIPKSLLTGPYVTHIAFNRIAPTLMRKALHAMLNIHFAGLIAAPPSKEALDLIVESVNGDIRSAIMALQFACVVDAPVSKKGRTKTARGTSTRATLEVITKRENSLVLFHLLGKILYNKRKGDPPNASATAKDIQREKDSDLKIKDPPCLPPFVQEHDRAASRVDVDMLYADSPIDASLLSLYIHQNYSQFCDDVEECADIAEWLSWVDWSGGEAWYQANPHRFHLLTLGTLHSLPTPVTRRSQKFYKPAYFEQLKHERDAGCAVADVQGWLADGPHNHSTRALSKAVIAIELGAVLKTRAAPRSHQLFTHMPFSYDSDRLQLLEEGDILSHHNHNDEAEWAESHAKDFRGGEGADEEVNPNGGWLEGDDIEEF</sequence>
<gene>
    <name evidence="10" type="ORF">BDN71DRAFT_1508652</name>
</gene>
<dbReference type="GO" id="GO:0003682">
    <property type="term" value="F:chromatin binding"/>
    <property type="evidence" value="ECO:0007669"/>
    <property type="project" value="TreeGrafter"/>
</dbReference>
<reference evidence="10" key="1">
    <citation type="submission" date="2020-11" db="EMBL/GenBank/DDBJ databases">
        <authorList>
            <consortium name="DOE Joint Genome Institute"/>
            <person name="Ahrendt S."/>
            <person name="Riley R."/>
            <person name="Andreopoulos W."/>
            <person name="Labutti K."/>
            <person name="Pangilinan J."/>
            <person name="Ruiz-Duenas F.J."/>
            <person name="Barrasa J.M."/>
            <person name="Sanchez-Garcia M."/>
            <person name="Camarero S."/>
            <person name="Miyauchi S."/>
            <person name="Serrano A."/>
            <person name="Linde D."/>
            <person name="Babiker R."/>
            <person name="Drula E."/>
            <person name="Ayuso-Fernandez I."/>
            <person name="Pacheco R."/>
            <person name="Padilla G."/>
            <person name="Ferreira P."/>
            <person name="Barriuso J."/>
            <person name="Kellner H."/>
            <person name="Castanera R."/>
            <person name="Alfaro M."/>
            <person name="Ramirez L."/>
            <person name="Pisabarro A.G."/>
            <person name="Kuo A."/>
            <person name="Tritt A."/>
            <person name="Lipzen A."/>
            <person name="He G."/>
            <person name="Yan M."/>
            <person name="Ng V."/>
            <person name="Cullen D."/>
            <person name="Martin F."/>
            <person name="Rosso M.-N."/>
            <person name="Henrissat B."/>
            <person name="Hibbett D."/>
            <person name="Martinez A.T."/>
            <person name="Grigoriev I.V."/>
        </authorList>
    </citation>
    <scope>NUCLEOTIDE SEQUENCE</scope>
    <source>
        <strain evidence="10">ATCC 90797</strain>
    </source>
</reference>
<dbReference type="GO" id="GO:0003689">
    <property type="term" value="F:DNA clamp loader activity"/>
    <property type="evidence" value="ECO:0007669"/>
    <property type="project" value="TreeGrafter"/>
</dbReference>
<dbReference type="AlphaFoldDB" id="A0A9P6D6V7"/>
<feature type="region of interest" description="Disordered" evidence="8">
    <location>
        <begin position="625"/>
        <end position="649"/>
    </location>
</feature>
<evidence type="ECO:0000256" key="7">
    <source>
        <dbReference type="ARBA" id="ARBA00023306"/>
    </source>
</evidence>
<evidence type="ECO:0000256" key="2">
    <source>
        <dbReference type="ARBA" id="ARBA00006168"/>
    </source>
</evidence>
<evidence type="ECO:0000256" key="8">
    <source>
        <dbReference type="SAM" id="MobiDB-lite"/>
    </source>
</evidence>
<name>A0A9P6D6V7_PLEER</name>
<dbReference type="GO" id="GO:0005524">
    <property type="term" value="F:ATP binding"/>
    <property type="evidence" value="ECO:0007669"/>
    <property type="project" value="UniProtKB-KW"/>
</dbReference>
<evidence type="ECO:0000259" key="9">
    <source>
        <dbReference type="Pfam" id="PF25812"/>
    </source>
</evidence>
<dbReference type="OrthoDB" id="10265971at2759"/>
<feature type="compositionally biased region" description="Polar residues" evidence="8">
    <location>
        <begin position="35"/>
        <end position="51"/>
    </location>
</feature>
<dbReference type="GO" id="GO:0005634">
    <property type="term" value="C:nucleus"/>
    <property type="evidence" value="ECO:0007669"/>
    <property type="project" value="UniProtKB-SubCell"/>
</dbReference>
<dbReference type="PANTHER" id="PTHR12172:SF0">
    <property type="entry name" value="CELL CYCLE CHECKPOINT PROTEIN RAD17"/>
    <property type="match status" value="1"/>
</dbReference>
<dbReference type="PANTHER" id="PTHR12172">
    <property type="entry name" value="CELL CYCLE CHECKPOINT PROTEIN RAD17"/>
    <property type="match status" value="1"/>
</dbReference>
<keyword evidence="7" id="KW-0131">Cell cycle</keyword>
<dbReference type="GO" id="GO:0006281">
    <property type="term" value="P:DNA repair"/>
    <property type="evidence" value="ECO:0007669"/>
    <property type="project" value="InterPro"/>
</dbReference>
<organism evidence="10 11">
    <name type="scientific">Pleurotus eryngii</name>
    <name type="common">Boletus of the steppes</name>
    <dbReference type="NCBI Taxonomy" id="5323"/>
    <lineage>
        <taxon>Eukaryota</taxon>
        <taxon>Fungi</taxon>
        <taxon>Dikarya</taxon>
        <taxon>Basidiomycota</taxon>
        <taxon>Agaricomycotina</taxon>
        <taxon>Agaricomycetes</taxon>
        <taxon>Agaricomycetidae</taxon>
        <taxon>Agaricales</taxon>
        <taxon>Pleurotineae</taxon>
        <taxon>Pleurotaceae</taxon>
        <taxon>Pleurotus</taxon>
    </lineage>
</organism>
<comment type="caution">
    <text evidence="10">The sequence shown here is derived from an EMBL/GenBank/DDBJ whole genome shotgun (WGS) entry which is preliminary data.</text>
</comment>
<protein>
    <recommendedName>
        <fullName evidence="9">Checkpoint protein RAD24-like helical bundle domain-containing protein</fullName>
    </recommendedName>
</protein>
<evidence type="ECO:0000256" key="1">
    <source>
        <dbReference type="ARBA" id="ARBA00004123"/>
    </source>
</evidence>
<evidence type="ECO:0000313" key="11">
    <source>
        <dbReference type="Proteomes" id="UP000807025"/>
    </source>
</evidence>
<evidence type="ECO:0000256" key="3">
    <source>
        <dbReference type="ARBA" id="ARBA00022741"/>
    </source>
</evidence>
<keyword evidence="5" id="KW-0067">ATP-binding</keyword>